<proteinExistence type="predicted"/>
<dbReference type="SUPFAM" id="SSF117070">
    <property type="entry name" value="LEA14-like"/>
    <property type="match status" value="1"/>
</dbReference>
<keyword evidence="4 5" id="KW-0472">Membrane</keyword>
<dbReference type="OrthoDB" id="1929523at2759"/>
<evidence type="ECO:0000256" key="4">
    <source>
        <dbReference type="ARBA" id="ARBA00023136"/>
    </source>
</evidence>
<evidence type="ECO:0000256" key="1">
    <source>
        <dbReference type="ARBA" id="ARBA00004167"/>
    </source>
</evidence>
<accession>A0A445DE29</accession>
<name>A0A445DE29_ARAHY</name>
<keyword evidence="3 5" id="KW-1133">Transmembrane helix</keyword>
<reference evidence="7 8" key="1">
    <citation type="submission" date="2019-01" db="EMBL/GenBank/DDBJ databases">
        <title>Sequencing of cultivated peanut Arachis hypogaea provides insights into genome evolution and oil improvement.</title>
        <authorList>
            <person name="Chen X."/>
        </authorList>
    </citation>
    <scope>NUCLEOTIDE SEQUENCE [LARGE SCALE GENOMIC DNA]</scope>
    <source>
        <strain evidence="8">cv. Fuhuasheng</strain>
        <tissue evidence="7">Leaves</tissue>
    </source>
</reference>
<comment type="caution">
    <text evidence="7">The sequence shown here is derived from an EMBL/GenBank/DDBJ whole genome shotgun (WGS) entry which is preliminary data.</text>
</comment>
<dbReference type="InterPro" id="IPR004864">
    <property type="entry name" value="LEA_2"/>
</dbReference>
<dbReference type="Pfam" id="PF03168">
    <property type="entry name" value="LEA_2"/>
    <property type="match status" value="1"/>
</dbReference>
<evidence type="ECO:0000256" key="3">
    <source>
        <dbReference type="ARBA" id="ARBA00022989"/>
    </source>
</evidence>
<keyword evidence="2 5" id="KW-0812">Transmembrane</keyword>
<dbReference type="Proteomes" id="UP000289738">
    <property type="component" value="Chromosome A04"/>
</dbReference>
<evidence type="ECO:0000256" key="5">
    <source>
        <dbReference type="SAM" id="Phobius"/>
    </source>
</evidence>
<keyword evidence="8" id="KW-1185">Reference proteome</keyword>
<dbReference type="EMBL" id="SDMP01000004">
    <property type="protein sequence ID" value="RYR61440.1"/>
    <property type="molecule type" value="Genomic_DNA"/>
</dbReference>
<evidence type="ECO:0000313" key="8">
    <source>
        <dbReference type="Proteomes" id="UP000289738"/>
    </source>
</evidence>
<organism evidence="7 8">
    <name type="scientific">Arachis hypogaea</name>
    <name type="common">Peanut</name>
    <dbReference type="NCBI Taxonomy" id="3818"/>
    <lineage>
        <taxon>Eukaryota</taxon>
        <taxon>Viridiplantae</taxon>
        <taxon>Streptophyta</taxon>
        <taxon>Embryophyta</taxon>
        <taxon>Tracheophyta</taxon>
        <taxon>Spermatophyta</taxon>
        <taxon>Magnoliopsida</taxon>
        <taxon>eudicotyledons</taxon>
        <taxon>Gunneridae</taxon>
        <taxon>Pentapetalae</taxon>
        <taxon>rosids</taxon>
        <taxon>fabids</taxon>
        <taxon>Fabales</taxon>
        <taxon>Fabaceae</taxon>
        <taxon>Papilionoideae</taxon>
        <taxon>50 kb inversion clade</taxon>
        <taxon>dalbergioids sensu lato</taxon>
        <taxon>Dalbergieae</taxon>
        <taxon>Pterocarpus clade</taxon>
        <taxon>Arachis</taxon>
    </lineage>
</organism>
<dbReference type="InterPro" id="IPR044839">
    <property type="entry name" value="NDR1-like"/>
</dbReference>
<comment type="subcellular location">
    <subcellularLocation>
        <location evidence="1">Membrane</location>
        <topology evidence="1">Single-pass membrane protein</topology>
    </subcellularLocation>
</comment>
<feature type="transmembrane region" description="Helical" evidence="5">
    <location>
        <begin position="6"/>
        <end position="30"/>
    </location>
</feature>
<dbReference type="AlphaFoldDB" id="A0A445DE29"/>
<evidence type="ECO:0000313" key="7">
    <source>
        <dbReference type="EMBL" id="RYR61440.1"/>
    </source>
</evidence>
<sequence>MGKGCVISLVIFSIFIAIAGTLVVLGFTVYKPQEPKIHVDNINLDNMKFAFNVFQIKFDFNVTLTADVTVQNPNKIGFKISDTSATLNYRGVKVGEAPIPSQEIAPKETKKFNVTLTVMTAALLSHPMIFNDVTKNQLPLTVVLDIPGQVEILGIIKVNVHVQTYCDILIDILQKRLASQRCKSTANI</sequence>
<evidence type="ECO:0000256" key="2">
    <source>
        <dbReference type="ARBA" id="ARBA00022692"/>
    </source>
</evidence>
<protein>
    <recommendedName>
        <fullName evidence="6">Late embryogenesis abundant protein LEA-2 subgroup domain-containing protein</fullName>
    </recommendedName>
</protein>
<dbReference type="STRING" id="3818.A0A445DE29"/>
<feature type="domain" description="Late embryogenesis abundant protein LEA-2 subgroup" evidence="6">
    <location>
        <begin position="68"/>
        <end position="163"/>
    </location>
</feature>
<evidence type="ECO:0000259" key="6">
    <source>
        <dbReference type="Pfam" id="PF03168"/>
    </source>
</evidence>
<dbReference type="PANTHER" id="PTHR31234">
    <property type="entry name" value="LATE EMBRYOGENESIS ABUNDANT (LEA) HYDROXYPROLINE-RICH GLYCOPROTEIN FAMILY"/>
    <property type="match status" value="1"/>
</dbReference>
<dbReference type="Gramene" id="arahy.Tifrunner.gnm2.ann2.Ah04g315000.1">
    <property type="protein sequence ID" value="arahy.Tifrunner.gnm2.ann2.Ah04g315000.1-CDS-1"/>
    <property type="gene ID" value="arahy.Tifrunner.gnm2.ann2.Ah04g315000"/>
</dbReference>
<dbReference type="GO" id="GO:0016020">
    <property type="term" value="C:membrane"/>
    <property type="evidence" value="ECO:0007669"/>
    <property type="project" value="UniProtKB-SubCell"/>
</dbReference>
<dbReference type="PANTHER" id="PTHR31234:SF65">
    <property type="entry name" value="LATE EMBRYOGENESIS ABUNDANT PROTEIN, LEA_2 SUBGROUP"/>
    <property type="match status" value="1"/>
</dbReference>
<dbReference type="Gene3D" id="2.60.40.1820">
    <property type="match status" value="1"/>
</dbReference>
<gene>
    <name evidence="7" type="ORF">Ahy_A04g018617</name>
</gene>
<dbReference type="GO" id="GO:0098542">
    <property type="term" value="P:defense response to other organism"/>
    <property type="evidence" value="ECO:0007669"/>
    <property type="project" value="InterPro"/>
</dbReference>